<gene>
    <name evidence="1" type="ORF">PR048_020809</name>
</gene>
<keyword evidence="2" id="KW-1185">Reference proteome</keyword>
<reference evidence="1 2" key="1">
    <citation type="submission" date="2023-02" db="EMBL/GenBank/DDBJ databases">
        <title>LHISI_Scaffold_Assembly.</title>
        <authorList>
            <person name="Stuart O.P."/>
            <person name="Cleave R."/>
            <person name="Magrath M.J.L."/>
            <person name="Mikheyev A.S."/>
        </authorList>
    </citation>
    <scope>NUCLEOTIDE SEQUENCE [LARGE SCALE GENOMIC DNA]</scope>
    <source>
        <strain evidence="1">Daus_M_001</strain>
        <tissue evidence="1">Leg muscle</tissue>
    </source>
</reference>
<protein>
    <submittedName>
        <fullName evidence="1">Uncharacterized protein</fullName>
    </submittedName>
</protein>
<comment type="caution">
    <text evidence="1">The sequence shown here is derived from an EMBL/GenBank/DDBJ whole genome shotgun (WGS) entry which is preliminary data.</text>
</comment>
<organism evidence="1 2">
    <name type="scientific">Dryococelus australis</name>
    <dbReference type="NCBI Taxonomy" id="614101"/>
    <lineage>
        <taxon>Eukaryota</taxon>
        <taxon>Metazoa</taxon>
        <taxon>Ecdysozoa</taxon>
        <taxon>Arthropoda</taxon>
        <taxon>Hexapoda</taxon>
        <taxon>Insecta</taxon>
        <taxon>Pterygota</taxon>
        <taxon>Neoptera</taxon>
        <taxon>Polyneoptera</taxon>
        <taxon>Phasmatodea</taxon>
        <taxon>Verophasmatodea</taxon>
        <taxon>Anareolatae</taxon>
        <taxon>Phasmatidae</taxon>
        <taxon>Eurycanthinae</taxon>
        <taxon>Dryococelus</taxon>
    </lineage>
</organism>
<dbReference type="Proteomes" id="UP001159363">
    <property type="component" value="Chromosome 7"/>
</dbReference>
<evidence type="ECO:0000313" key="2">
    <source>
        <dbReference type="Proteomes" id="UP001159363"/>
    </source>
</evidence>
<sequence length="155" mass="17052">MRTRPSSSTGKTPAEAVGRTFRTHLTLMHPALEPLGELIWMMKYGVRKSTWLPGVVCDHSVLVDTQVSEPSVDDKSQMPASEAETLVSRQLLDGTTAQHMPSSKLLQAARQENPLPTMPQSLTLNHRPVSTLVVAAAQHLADDRPLPIFYRGDCI</sequence>
<name>A0ABQ9GWG5_9NEOP</name>
<dbReference type="EMBL" id="JARBHB010000008">
    <property type="protein sequence ID" value="KAJ8876364.1"/>
    <property type="molecule type" value="Genomic_DNA"/>
</dbReference>
<accession>A0ABQ9GWG5</accession>
<proteinExistence type="predicted"/>
<evidence type="ECO:0000313" key="1">
    <source>
        <dbReference type="EMBL" id="KAJ8876364.1"/>
    </source>
</evidence>